<keyword evidence="2" id="KW-0472">Membrane</keyword>
<reference evidence="3" key="3">
    <citation type="submission" date="2015-02" db="UniProtKB">
        <authorList>
            <consortium name="EnsemblProtists"/>
        </authorList>
    </citation>
    <scope>IDENTIFICATION</scope>
    <source>
        <strain evidence="3">DAOM BR144</strain>
    </source>
</reference>
<dbReference type="HOGENOM" id="CLU_928990_0_0_1"/>
<reference evidence="4" key="2">
    <citation type="submission" date="2010-04" db="EMBL/GenBank/DDBJ databases">
        <authorList>
            <person name="Buell R."/>
            <person name="Hamilton J."/>
            <person name="Hostetler J."/>
        </authorList>
    </citation>
    <scope>NUCLEOTIDE SEQUENCE [LARGE SCALE GENOMIC DNA]</scope>
    <source>
        <strain evidence="4">DAOM:BR144</strain>
    </source>
</reference>
<keyword evidence="4" id="KW-1185">Reference proteome</keyword>
<dbReference type="STRING" id="431595.K3WZN3"/>
<dbReference type="VEuPathDB" id="FungiDB:PYU1_G010410"/>
<dbReference type="Proteomes" id="UP000019132">
    <property type="component" value="Unassembled WGS sequence"/>
</dbReference>
<feature type="transmembrane region" description="Helical" evidence="2">
    <location>
        <begin position="145"/>
        <end position="164"/>
    </location>
</feature>
<feature type="transmembrane region" description="Helical" evidence="2">
    <location>
        <begin position="102"/>
        <end position="125"/>
    </location>
</feature>
<evidence type="ECO:0000313" key="3">
    <source>
        <dbReference type="EnsemblProtists" id="PYU1_T010432"/>
    </source>
</evidence>
<feature type="repeat" description="ANK" evidence="1">
    <location>
        <begin position="257"/>
        <end position="289"/>
    </location>
</feature>
<keyword evidence="2" id="KW-0812">Transmembrane</keyword>
<dbReference type="Gene3D" id="1.25.40.20">
    <property type="entry name" value="Ankyrin repeat-containing domain"/>
    <property type="match status" value="1"/>
</dbReference>
<protein>
    <submittedName>
        <fullName evidence="3">Uncharacterized protein</fullName>
    </submittedName>
</protein>
<accession>K3WZN3</accession>
<evidence type="ECO:0000313" key="4">
    <source>
        <dbReference type="Proteomes" id="UP000019132"/>
    </source>
</evidence>
<keyword evidence="1" id="KW-0040">ANK repeat</keyword>
<dbReference type="InterPro" id="IPR036770">
    <property type="entry name" value="Ankyrin_rpt-contain_sf"/>
</dbReference>
<sequence>MYCIAFLDFSALCSFYINAVPIQDGGLYVRDVSHSIAFGSEKCPEGSDPSCGSCSTIVVYAILVYHMLPFVILIGLPATGLRPFEPFKRQDGVANAKVTRTLYLQMCELICAGILTFDILVFYYFLYSFFEGNNFNCPLLRVHLYGFSGVLAFVGTILEITYFARFREHVKMQLGAFKEKDQTGNVRSRVTQKRARCKSERTRITDDIRKKLYKETELGNLRALENVLTYAQIRLGDGFAKDVYRSAPIWCGLFGSSVKNPLHVAAQHGNVNAMDLFVRAGFQVNSFDKVSRVRFSTGNLFCLLPCPTNRPPSSEQLS</sequence>
<feature type="transmembrane region" description="Helical" evidence="2">
    <location>
        <begin position="57"/>
        <end position="81"/>
    </location>
</feature>
<evidence type="ECO:0000256" key="1">
    <source>
        <dbReference type="PROSITE-ProRule" id="PRU00023"/>
    </source>
</evidence>
<organism evidence="3 4">
    <name type="scientific">Globisporangium ultimum (strain ATCC 200006 / CBS 805.95 / DAOM BR144)</name>
    <name type="common">Pythium ultimum</name>
    <dbReference type="NCBI Taxonomy" id="431595"/>
    <lineage>
        <taxon>Eukaryota</taxon>
        <taxon>Sar</taxon>
        <taxon>Stramenopiles</taxon>
        <taxon>Oomycota</taxon>
        <taxon>Peronosporomycetes</taxon>
        <taxon>Pythiales</taxon>
        <taxon>Pythiaceae</taxon>
        <taxon>Globisporangium</taxon>
    </lineage>
</organism>
<dbReference type="EnsemblProtists" id="PYU1_T010432">
    <property type="protein sequence ID" value="PYU1_T010432"/>
    <property type="gene ID" value="PYU1_G010410"/>
</dbReference>
<dbReference type="AlphaFoldDB" id="K3WZN3"/>
<evidence type="ECO:0000256" key="2">
    <source>
        <dbReference type="SAM" id="Phobius"/>
    </source>
</evidence>
<keyword evidence="2" id="KW-1133">Transmembrane helix</keyword>
<dbReference type="InterPro" id="IPR002110">
    <property type="entry name" value="Ankyrin_rpt"/>
</dbReference>
<proteinExistence type="predicted"/>
<dbReference type="EMBL" id="GL376602">
    <property type="status" value="NOT_ANNOTATED_CDS"/>
    <property type="molecule type" value="Genomic_DNA"/>
</dbReference>
<dbReference type="InParanoid" id="K3WZN3"/>
<reference evidence="4" key="1">
    <citation type="journal article" date="2010" name="Genome Biol.">
        <title>Genome sequence of the necrotrophic plant pathogen Pythium ultimum reveals original pathogenicity mechanisms and effector repertoire.</title>
        <authorList>
            <person name="Levesque C.A."/>
            <person name="Brouwer H."/>
            <person name="Cano L."/>
            <person name="Hamilton J.P."/>
            <person name="Holt C."/>
            <person name="Huitema E."/>
            <person name="Raffaele S."/>
            <person name="Robideau G.P."/>
            <person name="Thines M."/>
            <person name="Win J."/>
            <person name="Zerillo M.M."/>
            <person name="Beakes G.W."/>
            <person name="Boore J.L."/>
            <person name="Busam D."/>
            <person name="Dumas B."/>
            <person name="Ferriera S."/>
            <person name="Fuerstenberg S.I."/>
            <person name="Gachon C.M."/>
            <person name="Gaulin E."/>
            <person name="Govers F."/>
            <person name="Grenville-Briggs L."/>
            <person name="Horner N."/>
            <person name="Hostetler J."/>
            <person name="Jiang R.H."/>
            <person name="Johnson J."/>
            <person name="Krajaejun T."/>
            <person name="Lin H."/>
            <person name="Meijer H.J."/>
            <person name="Moore B."/>
            <person name="Morris P."/>
            <person name="Phuntmart V."/>
            <person name="Puiu D."/>
            <person name="Shetty J."/>
            <person name="Stajich J.E."/>
            <person name="Tripathy S."/>
            <person name="Wawra S."/>
            <person name="van West P."/>
            <person name="Whitty B.R."/>
            <person name="Coutinho P.M."/>
            <person name="Henrissat B."/>
            <person name="Martin F."/>
            <person name="Thomas P.D."/>
            <person name="Tyler B.M."/>
            <person name="De Vries R.P."/>
            <person name="Kamoun S."/>
            <person name="Yandell M."/>
            <person name="Tisserat N."/>
            <person name="Buell C.R."/>
        </authorList>
    </citation>
    <scope>NUCLEOTIDE SEQUENCE</scope>
    <source>
        <strain evidence="4">DAOM:BR144</strain>
    </source>
</reference>
<dbReference type="PROSITE" id="PS50297">
    <property type="entry name" value="ANK_REP_REGION"/>
    <property type="match status" value="1"/>
</dbReference>
<name>K3WZN3_GLOUD</name>
<dbReference type="PROSITE" id="PS50088">
    <property type="entry name" value="ANK_REPEAT"/>
    <property type="match status" value="1"/>
</dbReference>